<dbReference type="SUPFAM" id="SSF54593">
    <property type="entry name" value="Glyoxalase/Bleomycin resistance protein/Dihydroxybiphenyl dioxygenase"/>
    <property type="match status" value="1"/>
</dbReference>
<feature type="domain" description="Glyoxalase/fosfomycin resistance/dioxygenase" evidence="2">
    <location>
        <begin position="2"/>
        <end position="202"/>
    </location>
</feature>
<dbReference type="RefSeq" id="WP_378066825.1">
    <property type="nucleotide sequence ID" value="NZ_JBHSBL010000013.1"/>
</dbReference>
<evidence type="ECO:0000313" key="3">
    <source>
        <dbReference type="EMBL" id="MFC4065839.1"/>
    </source>
</evidence>
<dbReference type="Proteomes" id="UP001595867">
    <property type="component" value="Unassembled WGS sequence"/>
</dbReference>
<gene>
    <name evidence="3" type="ORF">ACFO0C_12935</name>
</gene>
<feature type="compositionally biased region" description="Low complexity" evidence="1">
    <location>
        <begin position="60"/>
        <end position="79"/>
    </location>
</feature>
<evidence type="ECO:0000313" key="4">
    <source>
        <dbReference type="Proteomes" id="UP001595867"/>
    </source>
</evidence>
<evidence type="ECO:0000256" key="1">
    <source>
        <dbReference type="SAM" id="MobiDB-lite"/>
    </source>
</evidence>
<keyword evidence="4" id="KW-1185">Reference proteome</keyword>
<dbReference type="EMBL" id="JBHSBL010000013">
    <property type="protein sequence ID" value="MFC4065839.1"/>
    <property type="molecule type" value="Genomic_DNA"/>
</dbReference>
<sequence>MRLRHLGLPVRDHDRSLAFYARWFGFDPATATPYPDGTVIVRNADGFDLALHPVAAATPASAATTTTQPLPTGPLGLGTVPPPPITTNPPPLPAGPTGLGTTPPPPITTTPPPPPAGLTGPGTTPPPPITTIGHAAAPRHLGTALAPAVEFLHFGFAAVSAEAVRELHGRLLAAGVDVIEFDDEPDLVSLKCLDPDGWRVEVYWEP</sequence>
<dbReference type="Pfam" id="PF00903">
    <property type="entry name" value="Glyoxalase"/>
    <property type="match status" value="1"/>
</dbReference>
<accession>A0ABV8IPG6</accession>
<dbReference type="InterPro" id="IPR029068">
    <property type="entry name" value="Glyas_Bleomycin-R_OHBP_Dase"/>
</dbReference>
<proteinExistence type="predicted"/>
<dbReference type="Gene3D" id="3.10.180.10">
    <property type="entry name" value="2,3-Dihydroxybiphenyl 1,2-Dioxygenase, domain 1"/>
    <property type="match status" value="2"/>
</dbReference>
<feature type="compositionally biased region" description="Pro residues" evidence="1">
    <location>
        <begin position="102"/>
        <end position="116"/>
    </location>
</feature>
<dbReference type="InterPro" id="IPR004360">
    <property type="entry name" value="Glyas_Fos-R_dOase_dom"/>
</dbReference>
<reference evidence="4" key="1">
    <citation type="journal article" date="2019" name="Int. J. Syst. Evol. Microbiol.">
        <title>The Global Catalogue of Microorganisms (GCM) 10K type strain sequencing project: providing services to taxonomists for standard genome sequencing and annotation.</title>
        <authorList>
            <consortium name="The Broad Institute Genomics Platform"/>
            <consortium name="The Broad Institute Genome Sequencing Center for Infectious Disease"/>
            <person name="Wu L."/>
            <person name="Ma J."/>
        </authorList>
    </citation>
    <scope>NUCLEOTIDE SEQUENCE [LARGE SCALE GENOMIC DNA]</scope>
    <source>
        <strain evidence="4">TBRC 5832</strain>
    </source>
</reference>
<name>A0ABV8IPG6_9ACTN</name>
<feature type="region of interest" description="Disordered" evidence="1">
    <location>
        <begin position="60"/>
        <end position="122"/>
    </location>
</feature>
<protein>
    <submittedName>
        <fullName evidence="3">VOC family protein</fullName>
    </submittedName>
</protein>
<comment type="caution">
    <text evidence="3">The sequence shown here is derived from an EMBL/GenBank/DDBJ whole genome shotgun (WGS) entry which is preliminary data.</text>
</comment>
<organism evidence="3 4">
    <name type="scientific">Actinoplanes subglobosus</name>
    <dbReference type="NCBI Taxonomy" id="1547892"/>
    <lineage>
        <taxon>Bacteria</taxon>
        <taxon>Bacillati</taxon>
        <taxon>Actinomycetota</taxon>
        <taxon>Actinomycetes</taxon>
        <taxon>Micromonosporales</taxon>
        <taxon>Micromonosporaceae</taxon>
        <taxon>Actinoplanes</taxon>
    </lineage>
</organism>
<feature type="compositionally biased region" description="Pro residues" evidence="1">
    <location>
        <begin position="80"/>
        <end position="94"/>
    </location>
</feature>
<evidence type="ECO:0000259" key="2">
    <source>
        <dbReference type="Pfam" id="PF00903"/>
    </source>
</evidence>